<evidence type="ECO:0000259" key="2">
    <source>
        <dbReference type="PROSITE" id="PS51832"/>
    </source>
</evidence>
<accession>A0A1A6C4D4</accession>
<sequence length="431" mass="47976">MNLNNELHAKVDVESLRIGMFVADLDREWRGTPFLLQGFLIESDEELDQLREYCGHVFVDPARSTVPVPMLMEEKPAPAAVATEAHEAQVRRGAPPDLRGQADPQAFRRELGRAARVRSRAHQCLKRAFEDVRLGASVDTDEARAVVSDLIESITVNVNASLWLTNLKYKDEYTSIHSMNVCILAVAFGRHLGLSEDDLKVLGLGALLHDIGKIKTPPEVLNKPGRLSPAEFDIMRRHPVEGFELIRNSDDRLPAMALQIIRHHHERLAGNGYPDGWSGDQIPLPVQITSLVDVYDAVTSDRCYHTGMPAHKGLRLLYQIAPKDFPRELVEEFIRCIGIYPIGSLVKLTTGDLGVVLSADPMRRLKPLIRLIRDADGKPYPGQRLVNLSDLADSEANWRRWGVAQVLDPADHGIDVKALVAEDFDPSALSS</sequence>
<feature type="domain" description="HD" evidence="1">
    <location>
        <begin position="174"/>
        <end position="298"/>
    </location>
</feature>
<evidence type="ECO:0000313" key="4">
    <source>
        <dbReference type="Proteomes" id="UP000029273"/>
    </source>
</evidence>
<dbReference type="GO" id="GO:0008081">
    <property type="term" value="F:phosphoric diester hydrolase activity"/>
    <property type="evidence" value="ECO:0007669"/>
    <property type="project" value="UniProtKB-ARBA"/>
</dbReference>
<proteinExistence type="predicted"/>
<dbReference type="NCBIfam" id="TIGR00277">
    <property type="entry name" value="HDIG"/>
    <property type="match status" value="1"/>
</dbReference>
<gene>
    <name evidence="3" type="ORF">Thpro_021751</name>
</gene>
<name>A0A1A6C4D4_9GAMM</name>
<dbReference type="PANTHER" id="PTHR43155">
    <property type="entry name" value="CYCLIC DI-GMP PHOSPHODIESTERASE PA4108-RELATED"/>
    <property type="match status" value="1"/>
</dbReference>
<dbReference type="InterPro" id="IPR021812">
    <property type="entry name" value="DUF3391"/>
</dbReference>
<dbReference type="CDD" id="cd00077">
    <property type="entry name" value="HDc"/>
    <property type="match status" value="1"/>
</dbReference>
<dbReference type="EMBL" id="JQSG02000003">
    <property type="protein sequence ID" value="OBS09423.1"/>
    <property type="molecule type" value="Genomic_DNA"/>
</dbReference>
<feature type="domain" description="HD-GYP" evidence="2">
    <location>
        <begin position="152"/>
        <end position="349"/>
    </location>
</feature>
<dbReference type="OrthoDB" id="9802066at2"/>
<evidence type="ECO:0000259" key="1">
    <source>
        <dbReference type="PROSITE" id="PS51831"/>
    </source>
</evidence>
<dbReference type="InterPro" id="IPR003607">
    <property type="entry name" value="HD/PDEase_dom"/>
</dbReference>
<dbReference type="SUPFAM" id="SSF109604">
    <property type="entry name" value="HD-domain/PDEase-like"/>
    <property type="match status" value="1"/>
</dbReference>
<keyword evidence="4" id="KW-1185">Reference proteome</keyword>
<dbReference type="Proteomes" id="UP000029273">
    <property type="component" value="Unassembled WGS sequence"/>
</dbReference>
<dbReference type="Pfam" id="PF13487">
    <property type="entry name" value="HD_5"/>
    <property type="match status" value="1"/>
</dbReference>
<reference evidence="3 4" key="1">
    <citation type="journal article" date="2014" name="Genome Announc.">
        <title>Draft Genome Sequence of the Iron-Oxidizing, Acidophilic, and Halotolerant 'Thiobacillus prosperus' Type Strain DSM 5130.</title>
        <authorList>
            <person name="Ossandon F.J."/>
            <person name="Cardenas J.P."/>
            <person name="Corbett M."/>
            <person name="Quatrini R."/>
            <person name="Holmes D.S."/>
            <person name="Watkin E."/>
        </authorList>
    </citation>
    <scope>NUCLEOTIDE SEQUENCE [LARGE SCALE GENOMIC DNA]</scope>
    <source>
        <strain evidence="3 4">DSM 5130</strain>
    </source>
</reference>
<evidence type="ECO:0000313" key="3">
    <source>
        <dbReference type="EMBL" id="OBS09423.1"/>
    </source>
</evidence>
<dbReference type="SMART" id="SM00471">
    <property type="entry name" value="HDc"/>
    <property type="match status" value="1"/>
</dbReference>
<dbReference type="InterPro" id="IPR037522">
    <property type="entry name" value="HD_GYP_dom"/>
</dbReference>
<dbReference type="InterPro" id="IPR006675">
    <property type="entry name" value="HDIG_dom"/>
</dbReference>
<dbReference type="InterPro" id="IPR006674">
    <property type="entry name" value="HD_domain"/>
</dbReference>
<dbReference type="Gene3D" id="1.10.3210.10">
    <property type="entry name" value="Hypothetical protein af1432"/>
    <property type="match status" value="1"/>
</dbReference>
<comment type="caution">
    <text evidence="3">The sequence shown here is derived from an EMBL/GenBank/DDBJ whole genome shotgun (WGS) entry which is preliminary data.</text>
</comment>
<organism evidence="3 4">
    <name type="scientific">Acidihalobacter prosperus</name>
    <dbReference type="NCBI Taxonomy" id="160660"/>
    <lineage>
        <taxon>Bacteria</taxon>
        <taxon>Pseudomonadati</taxon>
        <taxon>Pseudomonadota</taxon>
        <taxon>Gammaproteobacteria</taxon>
        <taxon>Chromatiales</taxon>
        <taxon>Ectothiorhodospiraceae</taxon>
        <taxon>Acidihalobacter</taxon>
    </lineage>
</organism>
<dbReference type="Pfam" id="PF11871">
    <property type="entry name" value="DUF3391"/>
    <property type="match status" value="1"/>
</dbReference>
<dbReference type="AlphaFoldDB" id="A0A1A6C4D4"/>
<dbReference type="PROSITE" id="PS51831">
    <property type="entry name" value="HD"/>
    <property type="match status" value="1"/>
</dbReference>
<dbReference type="RefSeq" id="WP_038088063.1">
    <property type="nucleotide sequence ID" value="NZ_JQSG02000003.1"/>
</dbReference>
<dbReference type="PANTHER" id="PTHR43155:SF2">
    <property type="entry name" value="CYCLIC DI-GMP PHOSPHODIESTERASE PA4108"/>
    <property type="match status" value="1"/>
</dbReference>
<dbReference type="PROSITE" id="PS51832">
    <property type="entry name" value="HD_GYP"/>
    <property type="match status" value="1"/>
</dbReference>
<protein>
    <submittedName>
        <fullName evidence="3">HDIG domain-containing protein</fullName>
    </submittedName>
</protein>